<sequence>MQNFPIAVEIKEQLQKFAANIASARTELSIRNQQILYDKVFFWGLLEDRVRIMSPAEWLDVLTV</sequence>
<name>A0ACC6UAF4_9BURK</name>
<reference evidence="1" key="1">
    <citation type="submission" date="2024-07" db="EMBL/GenBank/DDBJ databases">
        <title>A survey of Mimosa microsymbionts across Brazilian biomes reveals a high diversity of Paraburkholderia nodulating endemic species, but also that Cupriavidus is common as a symbiont of widespread species.</title>
        <authorList>
            <person name="Rouws L."/>
            <person name="Barauna A."/>
            <person name="Beukes C."/>
            <person name="Rouws J.R.C."/>
            <person name="De Faria S.M."/>
            <person name="Gross E."/>
            <person name="Bueno Dos Reis Junior F."/>
            <person name="Simon M.F."/>
            <person name="Maluk M."/>
            <person name="Odee D.W."/>
            <person name="Kenicer G."/>
            <person name="Young J.P.W."/>
            <person name="Reis V.M."/>
            <person name="Zilli J."/>
            <person name="James E.K."/>
        </authorList>
    </citation>
    <scope>NUCLEOTIDE SEQUENCE</scope>
    <source>
        <strain evidence="1">EG181B</strain>
    </source>
</reference>
<dbReference type="Proteomes" id="UP001558850">
    <property type="component" value="Unassembled WGS sequence"/>
</dbReference>
<evidence type="ECO:0000313" key="1">
    <source>
        <dbReference type="EMBL" id="MEX3936636.1"/>
    </source>
</evidence>
<dbReference type="EMBL" id="JBFRCH010000035">
    <property type="protein sequence ID" value="MEX3936636.1"/>
    <property type="molecule type" value="Genomic_DNA"/>
</dbReference>
<protein>
    <submittedName>
        <fullName evidence="1">Uncharacterized protein</fullName>
    </submittedName>
</protein>
<organism evidence="1 2">
    <name type="scientific">Paraburkholderia phymatum</name>
    <dbReference type="NCBI Taxonomy" id="148447"/>
    <lineage>
        <taxon>Bacteria</taxon>
        <taxon>Pseudomonadati</taxon>
        <taxon>Pseudomonadota</taxon>
        <taxon>Betaproteobacteria</taxon>
        <taxon>Burkholderiales</taxon>
        <taxon>Burkholderiaceae</taxon>
        <taxon>Paraburkholderia</taxon>
    </lineage>
</organism>
<comment type="caution">
    <text evidence="1">The sequence shown here is derived from an EMBL/GenBank/DDBJ whole genome shotgun (WGS) entry which is preliminary data.</text>
</comment>
<accession>A0ACC6UAF4</accession>
<evidence type="ECO:0000313" key="2">
    <source>
        <dbReference type="Proteomes" id="UP001558850"/>
    </source>
</evidence>
<keyword evidence="2" id="KW-1185">Reference proteome</keyword>
<proteinExistence type="predicted"/>
<gene>
    <name evidence="1" type="ORF">AB4Y32_33510</name>
</gene>